<organism evidence="1 2">
    <name type="scientific">Oryctolagus cuniculus</name>
    <name type="common">Rabbit</name>
    <dbReference type="NCBI Taxonomy" id="9986"/>
    <lineage>
        <taxon>Eukaryota</taxon>
        <taxon>Metazoa</taxon>
        <taxon>Chordata</taxon>
        <taxon>Craniata</taxon>
        <taxon>Vertebrata</taxon>
        <taxon>Euteleostomi</taxon>
        <taxon>Mammalia</taxon>
        <taxon>Eutheria</taxon>
        <taxon>Euarchontoglires</taxon>
        <taxon>Glires</taxon>
        <taxon>Lagomorpha</taxon>
        <taxon>Leporidae</taxon>
        <taxon>Oryctolagus</taxon>
    </lineage>
</organism>
<dbReference type="EMBL" id="AAGW02058324">
    <property type="status" value="NOT_ANNOTATED_CDS"/>
    <property type="molecule type" value="Genomic_DNA"/>
</dbReference>
<reference evidence="1" key="3">
    <citation type="submission" date="2025-09" db="UniProtKB">
        <authorList>
            <consortium name="Ensembl"/>
        </authorList>
    </citation>
    <scope>IDENTIFICATION</scope>
    <source>
        <strain evidence="1">Thorbecke</strain>
    </source>
</reference>
<dbReference type="InParanoid" id="A0A5F9DD50"/>
<sequence>MGYLMNKSAFKVADPINLRRTLINNLGEDKRTKLHVETLHKALIIRFREIDKEKAALKKFLIKLHRTTGYFPRTKFW</sequence>
<dbReference type="GeneTree" id="ENSGT00900000143482"/>
<reference evidence="1" key="2">
    <citation type="submission" date="2025-08" db="UniProtKB">
        <authorList>
            <consortium name="Ensembl"/>
        </authorList>
    </citation>
    <scope>IDENTIFICATION</scope>
    <source>
        <strain evidence="1">Thorbecke</strain>
    </source>
</reference>
<evidence type="ECO:0000313" key="2">
    <source>
        <dbReference type="Proteomes" id="UP000001811"/>
    </source>
</evidence>
<accession>A0A5F9DD50</accession>
<dbReference type="AlphaFoldDB" id="A0A5F9DD50"/>
<keyword evidence="2" id="KW-1185">Reference proteome</keyword>
<name>A0A5F9DD50_RABIT</name>
<reference evidence="1 2" key="1">
    <citation type="journal article" date="2011" name="Nature">
        <title>A high-resolution map of human evolutionary constraint using 29 mammals.</title>
        <authorList>
            <person name="Lindblad-Toh K."/>
            <person name="Garber M."/>
            <person name="Zuk O."/>
            <person name="Lin M.F."/>
            <person name="Parker B.J."/>
            <person name="Washietl S."/>
            <person name="Kheradpour P."/>
            <person name="Ernst J."/>
            <person name="Jordan G."/>
            <person name="Mauceli E."/>
            <person name="Ward L.D."/>
            <person name="Lowe C.B."/>
            <person name="Holloway A.K."/>
            <person name="Clamp M."/>
            <person name="Gnerre S."/>
            <person name="Alfoldi J."/>
            <person name="Beal K."/>
            <person name="Chang J."/>
            <person name="Clawson H."/>
            <person name="Cuff J."/>
            <person name="Di Palma F."/>
            <person name="Fitzgerald S."/>
            <person name="Flicek P."/>
            <person name="Guttman M."/>
            <person name="Hubisz M.J."/>
            <person name="Jaffe D.B."/>
            <person name="Jungreis I."/>
            <person name="Kent W.J."/>
            <person name="Kostka D."/>
            <person name="Lara M."/>
            <person name="Martins A.L."/>
            <person name="Massingham T."/>
            <person name="Moltke I."/>
            <person name="Raney B.J."/>
            <person name="Rasmussen M.D."/>
            <person name="Robinson J."/>
            <person name="Stark A."/>
            <person name="Vilella A.J."/>
            <person name="Wen J."/>
            <person name="Xie X."/>
            <person name="Zody M.C."/>
            <person name="Baldwin J."/>
            <person name="Bloom T."/>
            <person name="Chin C.W."/>
            <person name="Heiman D."/>
            <person name="Nicol R."/>
            <person name="Nusbaum C."/>
            <person name="Young S."/>
            <person name="Wilkinson J."/>
            <person name="Worley K.C."/>
            <person name="Kovar C.L."/>
            <person name="Muzny D.M."/>
            <person name="Gibbs R.A."/>
            <person name="Cree A."/>
            <person name="Dihn H.H."/>
            <person name="Fowler G."/>
            <person name="Jhangiani S."/>
            <person name="Joshi V."/>
            <person name="Lee S."/>
            <person name="Lewis L.R."/>
            <person name="Nazareth L.V."/>
            <person name="Okwuonu G."/>
            <person name="Santibanez J."/>
            <person name="Warren W.C."/>
            <person name="Mardis E.R."/>
            <person name="Weinstock G.M."/>
            <person name="Wilson R.K."/>
            <person name="Delehaunty K."/>
            <person name="Dooling D."/>
            <person name="Fronik C."/>
            <person name="Fulton L."/>
            <person name="Fulton B."/>
            <person name="Graves T."/>
            <person name="Minx P."/>
            <person name="Sodergren E."/>
            <person name="Birney E."/>
            <person name="Margulies E.H."/>
            <person name="Herrero J."/>
            <person name="Green E.D."/>
            <person name="Haussler D."/>
            <person name="Siepel A."/>
            <person name="Goldman N."/>
            <person name="Pollard K.S."/>
            <person name="Pedersen J.S."/>
            <person name="Lander E.S."/>
            <person name="Kellis M."/>
        </authorList>
    </citation>
    <scope>NUCLEOTIDE SEQUENCE [LARGE SCALE GENOMIC DNA]</scope>
    <source>
        <strain evidence="1 2">Thorbecke inbred</strain>
    </source>
</reference>
<evidence type="ECO:0000313" key="1">
    <source>
        <dbReference type="Ensembl" id="ENSOCUP00000043241.1"/>
    </source>
</evidence>
<protein>
    <submittedName>
        <fullName evidence="1">Uncharacterized protein</fullName>
    </submittedName>
</protein>
<dbReference type="Ensembl" id="ENSOCUT00000038694.1">
    <property type="protein sequence ID" value="ENSOCUP00000043241.1"/>
    <property type="gene ID" value="ENSOCUG00000035141.1"/>
</dbReference>
<dbReference type="Bgee" id="ENSOCUG00000035141">
    <property type="expression patterns" value="Expressed in testis"/>
</dbReference>
<dbReference type="Proteomes" id="UP000001811">
    <property type="component" value="Chromosome 1"/>
</dbReference>
<proteinExistence type="predicted"/>